<keyword evidence="8" id="KW-1003">Cell membrane</keyword>
<comment type="catalytic activity">
    <reaction evidence="17">
        <text>a CDP-1,2-diacyl-sn-glycerol + sn-glycerol 3-phosphate = a 1,2-diacyl-sn-glycero-3-phospho-(1'-sn-glycero-3'-phosphate) + CMP + H(+)</text>
        <dbReference type="Rhea" id="RHEA:12593"/>
        <dbReference type="ChEBI" id="CHEBI:15378"/>
        <dbReference type="ChEBI" id="CHEBI:57597"/>
        <dbReference type="ChEBI" id="CHEBI:58332"/>
        <dbReference type="ChEBI" id="CHEBI:60110"/>
        <dbReference type="ChEBI" id="CHEBI:60377"/>
        <dbReference type="EC" id="2.7.8.5"/>
    </reaction>
</comment>
<accession>A0A223I2T4</accession>
<dbReference type="RefSeq" id="WP_015311602.1">
    <property type="nucleotide sequence ID" value="NZ_CP016893.1"/>
</dbReference>
<protein>
    <recommendedName>
        <fullName evidence="7 18">CDP-diacylglycerol--glycerol-3-phosphate 3-phosphatidyltransferase</fullName>
        <ecNumber evidence="6 18">2.7.8.5</ecNumber>
    </recommendedName>
</protein>
<proteinExistence type="inferred from homology"/>
<sequence>MNVANKITIARLILVPFFIIVMLSGIKYGNIISAVLFAIASLTDKLDGYIARKYNQITNLGKFMDPLVDKIMVSSALIVLIQLGRIQSWIVIIILSREFIITGLRTIGANKGVVIAASNLGKYKTTFQIIAIISLMLNNYPFEYVFFPFSTVALYFALFLTVYSGIDYIVKCRNIILE</sequence>
<reference evidence="21 22" key="1">
    <citation type="submission" date="2016-08" db="EMBL/GenBank/DDBJ databases">
        <title>A novel genetic cassette of butanologenic Thermoanaerobacterium thermosaccharolyticum that directly convert cellulose to butanol.</title>
        <authorList>
            <person name="Li T."/>
            <person name="He J."/>
        </authorList>
    </citation>
    <scope>NUCLEOTIDE SEQUENCE [LARGE SCALE GENOMIC DNA]</scope>
    <source>
        <strain evidence="21 22">TG57</strain>
    </source>
</reference>
<evidence type="ECO:0000256" key="10">
    <source>
        <dbReference type="ARBA" id="ARBA00022679"/>
    </source>
</evidence>
<dbReference type="InterPro" id="IPR048254">
    <property type="entry name" value="CDP_ALCOHOL_P_TRANSF_CS"/>
</dbReference>
<gene>
    <name evidence="21" type="ORF">Thert_03316</name>
</gene>
<keyword evidence="9" id="KW-0444">Lipid biosynthesis</keyword>
<evidence type="ECO:0000313" key="22">
    <source>
        <dbReference type="Proteomes" id="UP000214975"/>
    </source>
</evidence>
<dbReference type="NCBIfam" id="TIGR00560">
    <property type="entry name" value="pgsA"/>
    <property type="match status" value="1"/>
</dbReference>
<dbReference type="Proteomes" id="UP000214975">
    <property type="component" value="Chromosome"/>
</dbReference>
<keyword evidence="12 20" id="KW-1133">Transmembrane helix</keyword>
<dbReference type="UniPathway" id="UPA00084">
    <property type="reaction ID" value="UER00503"/>
</dbReference>
<dbReference type="FunFam" id="1.20.120.1760:FF:000004">
    <property type="entry name" value="CDP-diacylglycerol--glycerol-3-phosphate 3-phosphatidyltransferase"/>
    <property type="match status" value="1"/>
</dbReference>
<feature type="transmembrane region" description="Helical" evidence="20">
    <location>
        <begin position="71"/>
        <end position="95"/>
    </location>
</feature>
<evidence type="ECO:0000256" key="14">
    <source>
        <dbReference type="ARBA" id="ARBA00023136"/>
    </source>
</evidence>
<evidence type="ECO:0000256" key="19">
    <source>
        <dbReference type="RuleBase" id="RU003750"/>
    </source>
</evidence>
<dbReference type="PIRSF" id="PIRSF000847">
    <property type="entry name" value="Phos_ph_gly_syn"/>
    <property type="match status" value="1"/>
</dbReference>
<keyword evidence="16" id="KW-1208">Phospholipid metabolism</keyword>
<dbReference type="PANTHER" id="PTHR14269">
    <property type="entry name" value="CDP-DIACYLGLYCEROL--GLYCEROL-3-PHOSPHATE 3-PHOSPHATIDYLTRANSFERASE-RELATED"/>
    <property type="match status" value="1"/>
</dbReference>
<keyword evidence="15" id="KW-0594">Phospholipid biosynthesis</keyword>
<evidence type="ECO:0000256" key="15">
    <source>
        <dbReference type="ARBA" id="ARBA00023209"/>
    </source>
</evidence>
<evidence type="ECO:0000256" key="9">
    <source>
        <dbReference type="ARBA" id="ARBA00022516"/>
    </source>
</evidence>
<keyword evidence="14 20" id="KW-0472">Membrane</keyword>
<evidence type="ECO:0000256" key="12">
    <source>
        <dbReference type="ARBA" id="ARBA00022989"/>
    </source>
</evidence>
<comment type="pathway">
    <text evidence="3">Phospholipid metabolism; phosphatidylglycerol biosynthesis; phosphatidylglycerol from CDP-diacylglycerol: step 1/2.</text>
</comment>
<dbReference type="EMBL" id="CP016893">
    <property type="protein sequence ID" value="AST59051.1"/>
    <property type="molecule type" value="Genomic_DNA"/>
</dbReference>
<dbReference type="PANTHER" id="PTHR14269:SF62">
    <property type="entry name" value="CDP-DIACYLGLYCEROL--GLYCEROL-3-PHOSPHATE 3-PHOSPHATIDYLTRANSFERASE 1, CHLOROPLASTIC"/>
    <property type="match status" value="1"/>
</dbReference>
<dbReference type="EC" id="2.7.8.5" evidence="6 18"/>
<comment type="similarity">
    <text evidence="5 19">Belongs to the CDP-alcohol phosphatidyltransferase class-I family.</text>
</comment>
<comment type="pathway">
    <text evidence="4">Lipid metabolism.</text>
</comment>
<evidence type="ECO:0000256" key="2">
    <source>
        <dbReference type="ARBA" id="ARBA00004651"/>
    </source>
</evidence>
<dbReference type="InterPro" id="IPR043130">
    <property type="entry name" value="CDP-OH_PTrfase_TM_dom"/>
</dbReference>
<dbReference type="InterPro" id="IPR004570">
    <property type="entry name" value="Phosphatidylglycerol_P_synth"/>
</dbReference>
<evidence type="ECO:0000256" key="6">
    <source>
        <dbReference type="ARBA" id="ARBA00013170"/>
    </source>
</evidence>
<comment type="function">
    <text evidence="1">This protein catalyzes the committed step to the synthesis of the acidic phospholipids.</text>
</comment>
<keyword evidence="13" id="KW-0443">Lipid metabolism</keyword>
<evidence type="ECO:0000256" key="5">
    <source>
        <dbReference type="ARBA" id="ARBA00010441"/>
    </source>
</evidence>
<feature type="transmembrane region" description="Helical" evidence="20">
    <location>
        <begin position="12"/>
        <end position="39"/>
    </location>
</feature>
<evidence type="ECO:0000256" key="1">
    <source>
        <dbReference type="ARBA" id="ARBA00003973"/>
    </source>
</evidence>
<evidence type="ECO:0000256" key="17">
    <source>
        <dbReference type="ARBA" id="ARBA00048586"/>
    </source>
</evidence>
<dbReference type="InterPro" id="IPR050324">
    <property type="entry name" value="CDP-alcohol_PTase-I"/>
</dbReference>
<evidence type="ECO:0000256" key="20">
    <source>
        <dbReference type="SAM" id="Phobius"/>
    </source>
</evidence>
<name>A0A223I2T4_THETR</name>
<evidence type="ECO:0000256" key="11">
    <source>
        <dbReference type="ARBA" id="ARBA00022692"/>
    </source>
</evidence>
<dbReference type="Gene3D" id="1.20.120.1760">
    <property type="match status" value="1"/>
</dbReference>
<dbReference type="GO" id="GO:0006655">
    <property type="term" value="P:phosphatidylglycerol biosynthetic process"/>
    <property type="evidence" value="ECO:0007669"/>
    <property type="project" value="UniProtKB-UniPathway"/>
</dbReference>
<evidence type="ECO:0000256" key="7">
    <source>
        <dbReference type="ARBA" id="ARBA00014944"/>
    </source>
</evidence>
<dbReference type="InterPro" id="IPR000462">
    <property type="entry name" value="CDP-OH_P_trans"/>
</dbReference>
<keyword evidence="10 19" id="KW-0808">Transferase</keyword>
<comment type="subcellular location">
    <subcellularLocation>
        <location evidence="2">Cell membrane</location>
        <topology evidence="2">Multi-pass membrane protein</topology>
    </subcellularLocation>
</comment>
<dbReference type="GO" id="GO:0005886">
    <property type="term" value="C:plasma membrane"/>
    <property type="evidence" value="ECO:0007669"/>
    <property type="project" value="UniProtKB-SubCell"/>
</dbReference>
<evidence type="ECO:0000256" key="3">
    <source>
        <dbReference type="ARBA" id="ARBA00005042"/>
    </source>
</evidence>
<keyword evidence="11 20" id="KW-0812">Transmembrane</keyword>
<evidence type="ECO:0000313" key="21">
    <source>
        <dbReference type="EMBL" id="AST59051.1"/>
    </source>
</evidence>
<dbReference type="AlphaFoldDB" id="A0A223I2T4"/>
<evidence type="ECO:0000256" key="13">
    <source>
        <dbReference type="ARBA" id="ARBA00023098"/>
    </source>
</evidence>
<evidence type="ECO:0000256" key="16">
    <source>
        <dbReference type="ARBA" id="ARBA00023264"/>
    </source>
</evidence>
<organism evidence="21 22">
    <name type="scientific">Thermoanaerobacterium thermosaccharolyticum</name>
    <name type="common">Clostridium thermosaccharolyticum</name>
    <dbReference type="NCBI Taxonomy" id="1517"/>
    <lineage>
        <taxon>Bacteria</taxon>
        <taxon>Bacillati</taxon>
        <taxon>Bacillota</taxon>
        <taxon>Clostridia</taxon>
        <taxon>Thermoanaerobacterales</taxon>
        <taxon>Thermoanaerobacteraceae</taxon>
        <taxon>Thermoanaerobacterium</taxon>
    </lineage>
</organism>
<evidence type="ECO:0000256" key="18">
    <source>
        <dbReference type="NCBIfam" id="TIGR00560"/>
    </source>
</evidence>
<evidence type="ECO:0000256" key="4">
    <source>
        <dbReference type="ARBA" id="ARBA00005189"/>
    </source>
</evidence>
<dbReference type="PROSITE" id="PS00379">
    <property type="entry name" value="CDP_ALCOHOL_P_TRANSF"/>
    <property type="match status" value="1"/>
</dbReference>
<dbReference type="Pfam" id="PF01066">
    <property type="entry name" value="CDP-OH_P_transf"/>
    <property type="match status" value="1"/>
</dbReference>
<evidence type="ECO:0000256" key="8">
    <source>
        <dbReference type="ARBA" id="ARBA00022475"/>
    </source>
</evidence>
<feature type="transmembrane region" description="Helical" evidence="20">
    <location>
        <begin position="152"/>
        <end position="170"/>
    </location>
</feature>
<dbReference type="GO" id="GO:0008444">
    <property type="term" value="F:CDP-diacylglycerol-glycerol-3-phosphate 3-phosphatidyltransferase activity"/>
    <property type="evidence" value="ECO:0007669"/>
    <property type="project" value="UniProtKB-UniRule"/>
</dbReference>